<evidence type="ECO:0000313" key="2">
    <source>
        <dbReference type="Proteomes" id="UP000182152"/>
    </source>
</evidence>
<reference evidence="1 2" key="1">
    <citation type="submission" date="2014-12" db="EMBL/GenBank/DDBJ databases">
        <title>Draft genome sequences of 29 type strains of Enterococci.</title>
        <authorList>
            <person name="Zhong Z."/>
            <person name="Sun Z."/>
            <person name="Liu W."/>
            <person name="Zhang W."/>
            <person name="Zhang H."/>
        </authorList>
    </citation>
    <scope>NUCLEOTIDE SEQUENCE [LARGE SCALE GENOMIC DNA]</scope>
    <source>
        <strain evidence="1 2">DSM 15687</strain>
    </source>
</reference>
<keyword evidence="2" id="KW-1185">Reference proteome</keyword>
<sequence length="144" mass="15315">MNVIFSCLIMTGVLFSLTGCGSKDESLESIDSISAEITKKTSNSSTEEQSVFKGCIESIAETTDTTLQVKVVDIKEIRDPENIGTSFASDGVILNVSVDQLDGGKEAYYKGETIKFVLAGNGMMTASIPPQIPGNSIIKVVVVK</sequence>
<proteinExistence type="predicted"/>
<dbReference type="AlphaFoldDB" id="A0A1L8WP67"/>
<gene>
    <name evidence="1" type="ORF">RV14_GL002115</name>
</gene>
<comment type="caution">
    <text evidence="1">The sequence shown here is derived from an EMBL/GenBank/DDBJ whole genome shotgun (WGS) entry which is preliminary data.</text>
</comment>
<dbReference type="OrthoDB" id="2168472at2"/>
<dbReference type="STRING" id="150033.RV14_GL002115"/>
<protein>
    <submittedName>
        <fullName evidence="1">Uncharacterized protein</fullName>
    </submittedName>
</protein>
<organism evidence="1 2">
    <name type="scientific">Enterococcus ratti</name>
    <dbReference type="NCBI Taxonomy" id="150033"/>
    <lineage>
        <taxon>Bacteria</taxon>
        <taxon>Bacillati</taxon>
        <taxon>Bacillota</taxon>
        <taxon>Bacilli</taxon>
        <taxon>Lactobacillales</taxon>
        <taxon>Enterococcaceae</taxon>
        <taxon>Enterococcus</taxon>
    </lineage>
</organism>
<name>A0A1L8WP67_9ENTE</name>
<dbReference type="Proteomes" id="UP000182152">
    <property type="component" value="Unassembled WGS sequence"/>
</dbReference>
<dbReference type="EMBL" id="JXLB01000007">
    <property type="protein sequence ID" value="OJG82823.1"/>
    <property type="molecule type" value="Genomic_DNA"/>
</dbReference>
<evidence type="ECO:0000313" key="1">
    <source>
        <dbReference type="EMBL" id="OJG82823.1"/>
    </source>
</evidence>
<accession>A0A1L8WP67</accession>
<dbReference type="RefSeq" id="WP_071855129.1">
    <property type="nucleotide sequence ID" value="NZ_JXLB01000007.1"/>
</dbReference>